<keyword evidence="2" id="KW-0732">Signal</keyword>
<dbReference type="STRING" id="4565.A0A3B6SJE0"/>
<dbReference type="PANTHER" id="PTHR13683:SF746">
    <property type="entry name" value="PEPTIDASE A1 DOMAIN-CONTAINING PROTEIN"/>
    <property type="match status" value="1"/>
</dbReference>
<proteinExistence type="inferred from homology"/>
<reference evidence="4" key="2">
    <citation type="submission" date="2018-10" db="UniProtKB">
        <authorList>
            <consortium name="EnsemblPlants"/>
        </authorList>
    </citation>
    <scope>IDENTIFICATION</scope>
</reference>
<dbReference type="Proteomes" id="UP000019116">
    <property type="component" value="Chromosome 7B"/>
</dbReference>
<dbReference type="OMA" id="AAYITRI"/>
<dbReference type="Gramene" id="TraesCS7B02G392300.1">
    <property type="protein sequence ID" value="TraesCS7B02G392300.1"/>
    <property type="gene ID" value="TraesCS7B02G392300"/>
</dbReference>
<dbReference type="SUPFAM" id="SSF50630">
    <property type="entry name" value="Acid proteases"/>
    <property type="match status" value="1"/>
</dbReference>
<dbReference type="PaxDb" id="4565-Traes_7BL_8C6B85F0D1.1"/>
<dbReference type="SMR" id="A0A3B6SJE0"/>
<dbReference type="OrthoDB" id="2747330at2759"/>
<evidence type="ECO:0000313" key="4">
    <source>
        <dbReference type="EnsemblPlants" id="TraesCS7B02G392300.1"/>
    </source>
</evidence>
<feature type="domain" description="Peptidase A1" evidence="3">
    <location>
        <begin position="16"/>
        <end position="314"/>
    </location>
</feature>
<dbReference type="InterPro" id="IPR021109">
    <property type="entry name" value="Peptidase_aspartic_dom_sf"/>
</dbReference>
<evidence type="ECO:0000256" key="1">
    <source>
        <dbReference type="ARBA" id="ARBA00007447"/>
    </source>
</evidence>
<comment type="similarity">
    <text evidence="1">Belongs to the peptidase A1 family.</text>
</comment>
<dbReference type="Gene3D" id="2.40.70.10">
    <property type="entry name" value="Acid Proteases"/>
    <property type="match status" value="2"/>
</dbReference>
<accession>A0A3B6SJE0</accession>
<evidence type="ECO:0000256" key="2">
    <source>
        <dbReference type="SAM" id="SignalP"/>
    </source>
</evidence>
<dbReference type="Pfam" id="PF14543">
    <property type="entry name" value="TAXi_N"/>
    <property type="match status" value="1"/>
</dbReference>
<dbReference type="GO" id="GO:0004190">
    <property type="term" value="F:aspartic-type endopeptidase activity"/>
    <property type="evidence" value="ECO:0007669"/>
    <property type="project" value="InterPro"/>
</dbReference>
<dbReference type="GO" id="GO:0006508">
    <property type="term" value="P:proteolysis"/>
    <property type="evidence" value="ECO:0007669"/>
    <property type="project" value="InterPro"/>
</dbReference>
<feature type="chain" id="PRO_5043180716" description="Peptidase A1 domain-containing protein" evidence="2">
    <location>
        <begin position="22"/>
        <end position="318"/>
    </location>
</feature>
<dbReference type="InterPro" id="IPR032861">
    <property type="entry name" value="TAXi_N"/>
</dbReference>
<dbReference type="InterPro" id="IPR001461">
    <property type="entry name" value="Aspartic_peptidase_A1"/>
</dbReference>
<dbReference type="InterPro" id="IPR032799">
    <property type="entry name" value="TAXi_C"/>
</dbReference>
<dbReference type="FunFam" id="2.40.70.10:FF:000013">
    <property type="entry name" value="Aspartyl protease AED1"/>
    <property type="match status" value="1"/>
</dbReference>
<sequence>MASIPKLVILLLCTCLHTLLAHGGDDLRTYKVLHAGALKSATVNCSQPQVTPSYGGVTVPLHHRHGPCSPSPVPSTKAPTLQEMLRRDQLRAAYITRIQSESGNLLEDQTDGLMGLGGGAESLATQTAGTFGKAFSYCLPPTPDSSGFLTLGAATSGFVVKTPMLRSSEVPSYYGVRLQAIRVGGRQLSIPASVFSAGSIMDSGTIITRLPATAYSALSSAFKAGMKQYPPAQPMGIFDTCFDFSGQSSVSIPSVALVFSGGVVIDLATDGIILDSCLAFAANTDDNSLGIIGNVQQRTIEVLYDVGGGAVGFKAGAC</sequence>
<protein>
    <recommendedName>
        <fullName evidence="3">Peptidase A1 domain-containing protein</fullName>
    </recommendedName>
</protein>
<reference evidence="4" key="1">
    <citation type="submission" date="2018-08" db="EMBL/GenBank/DDBJ databases">
        <authorList>
            <person name="Rossello M."/>
        </authorList>
    </citation>
    <scope>NUCLEOTIDE SEQUENCE [LARGE SCALE GENOMIC DNA]</scope>
    <source>
        <strain evidence="4">cv. Chinese Spring</strain>
    </source>
</reference>
<organism evidence="4">
    <name type="scientific">Triticum aestivum</name>
    <name type="common">Wheat</name>
    <dbReference type="NCBI Taxonomy" id="4565"/>
    <lineage>
        <taxon>Eukaryota</taxon>
        <taxon>Viridiplantae</taxon>
        <taxon>Streptophyta</taxon>
        <taxon>Embryophyta</taxon>
        <taxon>Tracheophyta</taxon>
        <taxon>Spermatophyta</taxon>
        <taxon>Magnoliopsida</taxon>
        <taxon>Liliopsida</taxon>
        <taxon>Poales</taxon>
        <taxon>Poaceae</taxon>
        <taxon>BOP clade</taxon>
        <taxon>Pooideae</taxon>
        <taxon>Triticodae</taxon>
        <taxon>Triticeae</taxon>
        <taxon>Triticinae</taxon>
        <taxon>Triticum</taxon>
    </lineage>
</organism>
<dbReference type="Gramene" id="TraesCS7B03G1056300.1">
    <property type="protein sequence ID" value="TraesCS7B03G1056300.1.CDS"/>
    <property type="gene ID" value="TraesCS7B03G1056300"/>
</dbReference>
<dbReference type="EnsemblPlants" id="TraesCS7B02G392300.1">
    <property type="protein sequence ID" value="TraesCS7B02G392300.1"/>
    <property type="gene ID" value="TraesCS7B02G392300"/>
</dbReference>
<dbReference type="InterPro" id="IPR033121">
    <property type="entry name" value="PEPTIDASE_A1"/>
</dbReference>
<dbReference type="Pfam" id="PF14541">
    <property type="entry name" value="TAXi_C"/>
    <property type="match status" value="1"/>
</dbReference>
<feature type="signal peptide" evidence="2">
    <location>
        <begin position="1"/>
        <end position="21"/>
    </location>
</feature>
<dbReference type="PANTHER" id="PTHR13683">
    <property type="entry name" value="ASPARTYL PROTEASES"/>
    <property type="match status" value="1"/>
</dbReference>
<keyword evidence="5" id="KW-1185">Reference proteome</keyword>
<dbReference type="AlphaFoldDB" id="A0A3B6SJE0"/>
<evidence type="ECO:0000313" key="5">
    <source>
        <dbReference type="Proteomes" id="UP000019116"/>
    </source>
</evidence>
<dbReference type="PROSITE" id="PS51767">
    <property type="entry name" value="PEPTIDASE_A1"/>
    <property type="match status" value="1"/>
</dbReference>
<evidence type="ECO:0000259" key="3">
    <source>
        <dbReference type="PROSITE" id="PS51767"/>
    </source>
</evidence>
<name>A0A3B6SJE0_WHEAT</name>